<dbReference type="SMART" id="SM00382">
    <property type="entry name" value="AAA"/>
    <property type="match status" value="1"/>
</dbReference>
<feature type="transmembrane region" description="Helical" evidence="7">
    <location>
        <begin position="176"/>
        <end position="199"/>
    </location>
</feature>
<dbReference type="Pfam" id="PF00005">
    <property type="entry name" value="ABC_tran"/>
    <property type="match status" value="1"/>
</dbReference>
<dbReference type="GO" id="GO:0034040">
    <property type="term" value="F:ATPase-coupled lipid transmembrane transporter activity"/>
    <property type="evidence" value="ECO:0007669"/>
    <property type="project" value="TreeGrafter"/>
</dbReference>
<evidence type="ECO:0000256" key="1">
    <source>
        <dbReference type="ARBA" id="ARBA00004651"/>
    </source>
</evidence>
<feature type="transmembrane region" description="Helical" evidence="7">
    <location>
        <begin position="26"/>
        <end position="50"/>
    </location>
</feature>
<dbReference type="GO" id="GO:0140359">
    <property type="term" value="F:ABC-type transporter activity"/>
    <property type="evidence" value="ECO:0007669"/>
    <property type="project" value="InterPro"/>
</dbReference>
<comment type="caution">
    <text evidence="10">The sequence shown here is derived from an EMBL/GenBank/DDBJ whole genome shotgun (WGS) entry which is preliminary data.</text>
</comment>
<keyword evidence="4 10" id="KW-0067">ATP-binding</keyword>
<keyword evidence="6 7" id="KW-0472">Membrane</keyword>
<dbReference type="PROSITE" id="PS50929">
    <property type="entry name" value="ABC_TM1F"/>
    <property type="match status" value="1"/>
</dbReference>
<dbReference type="OrthoDB" id="5480201at2"/>
<dbReference type="GO" id="GO:0005886">
    <property type="term" value="C:plasma membrane"/>
    <property type="evidence" value="ECO:0007669"/>
    <property type="project" value="UniProtKB-SubCell"/>
</dbReference>
<proteinExistence type="predicted"/>
<comment type="subcellular location">
    <subcellularLocation>
        <location evidence="1">Cell membrane</location>
        <topology evidence="1">Multi-pass membrane protein</topology>
    </subcellularLocation>
</comment>
<accession>A0A6N7PHJ5</accession>
<dbReference type="GO" id="GO:0005524">
    <property type="term" value="F:ATP binding"/>
    <property type="evidence" value="ECO:0007669"/>
    <property type="project" value="UniProtKB-KW"/>
</dbReference>
<dbReference type="PROSITE" id="PS00211">
    <property type="entry name" value="ABC_TRANSPORTER_1"/>
    <property type="match status" value="1"/>
</dbReference>
<protein>
    <submittedName>
        <fullName evidence="10">ATP-binding cassette domain-containing protein</fullName>
    </submittedName>
</protein>
<keyword evidence="11" id="KW-1185">Reference proteome</keyword>
<feature type="domain" description="ABC transmembrane type-1" evidence="9">
    <location>
        <begin position="36"/>
        <end position="319"/>
    </location>
</feature>
<sequence length="600" mass="64836">MGTASSPAPPSPGSALRSRLVRTAALAFRASPFALAVMVLAALVAGAAPTGMAFYARRVLDGVARGDRRVVLASILVEAVLLFLTYLVGGLHQFASARLRLALGFRLQRAILEKAIGVPYACFEDAGFYDALTRARREAVSRPVALLAGFFAMAQALVVLAGSAVLLFQFSPLCALAILLAALPSFLTETRFAAAVFRLQNRRATEAREQAYFEQVLTRDDHAKEVRLFGTGPTFLARAERVFSLVFDEDQSLARKRLLVGLGADLVALGLFYSVYVYVALRALALELTVGDLGLALVTFKQGDGALKQALGGLRGLYMDQQYLGNLYGFLDLPVPPRKDLLLAAPARDEKGLRFENVGFTYPGSKRPALAGVDFFLPPGKKLALVGENGSGKSTILKLVAGLYEPTTGRVLLDGKDLAAWDPDALRARLAVVFQDFVRYQLTVRENVAPRADEAPVSDERMARALARSEASPVVGRLAGGLEQRLGKWFPGGVELSGGEWQKLALARAFLREDADLLLFDEPTAAIDPAAEAALFERVRAETEGRMALLVSHRFSTVRLADEILVMEGGRAIERGDHEALLAAKGRYATLFHLQASGYR</sequence>
<dbReference type="InterPro" id="IPR017871">
    <property type="entry name" value="ABC_transporter-like_CS"/>
</dbReference>
<dbReference type="InterPro" id="IPR039421">
    <property type="entry name" value="Type_1_exporter"/>
</dbReference>
<feature type="transmembrane region" description="Helical" evidence="7">
    <location>
        <begin position="70"/>
        <end position="91"/>
    </location>
</feature>
<dbReference type="InterPro" id="IPR036640">
    <property type="entry name" value="ABC1_TM_sf"/>
</dbReference>
<dbReference type="InterPro" id="IPR003439">
    <property type="entry name" value="ABC_transporter-like_ATP-bd"/>
</dbReference>
<keyword evidence="5 7" id="KW-1133">Transmembrane helix</keyword>
<dbReference type="Pfam" id="PF00664">
    <property type="entry name" value="ABC_membrane"/>
    <property type="match status" value="1"/>
</dbReference>
<evidence type="ECO:0000259" key="8">
    <source>
        <dbReference type="PROSITE" id="PS50893"/>
    </source>
</evidence>
<dbReference type="InterPro" id="IPR027417">
    <property type="entry name" value="P-loop_NTPase"/>
</dbReference>
<dbReference type="Gene3D" id="1.20.1560.10">
    <property type="entry name" value="ABC transporter type 1, transmembrane domain"/>
    <property type="match status" value="1"/>
</dbReference>
<evidence type="ECO:0000256" key="5">
    <source>
        <dbReference type="ARBA" id="ARBA00022989"/>
    </source>
</evidence>
<evidence type="ECO:0000256" key="4">
    <source>
        <dbReference type="ARBA" id="ARBA00022840"/>
    </source>
</evidence>
<dbReference type="SUPFAM" id="SSF90123">
    <property type="entry name" value="ABC transporter transmembrane region"/>
    <property type="match status" value="1"/>
</dbReference>
<dbReference type="PROSITE" id="PS50893">
    <property type="entry name" value="ABC_TRANSPORTER_2"/>
    <property type="match status" value="1"/>
</dbReference>
<name>A0A6N7PHJ5_9BACT</name>
<dbReference type="CDD" id="cd03228">
    <property type="entry name" value="ABCC_MRP_Like"/>
    <property type="match status" value="1"/>
</dbReference>
<dbReference type="Proteomes" id="UP000440224">
    <property type="component" value="Unassembled WGS sequence"/>
</dbReference>
<dbReference type="EMBL" id="WJIE01000001">
    <property type="protein sequence ID" value="MRG91489.1"/>
    <property type="molecule type" value="Genomic_DNA"/>
</dbReference>
<dbReference type="InterPro" id="IPR011527">
    <property type="entry name" value="ABC1_TM_dom"/>
</dbReference>
<reference evidence="10 11" key="1">
    <citation type="submission" date="2019-10" db="EMBL/GenBank/DDBJ databases">
        <title>A soil myxobacterium in the family Polyangiaceae.</title>
        <authorList>
            <person name="Li Y."/>
            <person name="Wang J."/>
        </authorList>
    </citation>
    <scope>NUCLEOTIDE SEQUENCE [LARGE SCALE GENOMIC DNA]</scope>
    <source>
        <strain evidence="10 11">DSM 14734</strain>
    </source>
</reference>
<evidence type="ECO:0000256" key="7">
    <source>
        <dbReference type="SAM" id="Phobius"/>
    </source>
</evidence>
<evidence type="ECO:0000313" key="11">
    <source>
        <dbReference type="Proteomes" id="UP000440224"/>
    </source>
</evidence>
<evidence type="ECO:0000259" key="9">
    <source>
        <dbReference type="PROSITE" id="PS50929"/>
    </source>
</evidence>
<keyword evidence="2 7" id="KW-0812">Transmembrane</keyword>
<organism evidence="10 11">
    <name type="scientific">Polyangium spumosum</name>
    <dbReference type="NCBI Taxonomy" id="889282"/>
    <lineage>
        <taxon>Bacteria</taxon>
        <taxon>Pseudomonadati</taxon>
        <taxon>Myxococcota</taxon>
        <taxon>Polyangia</taxon>
        <taxon>Polyangiales</taxon>
        <taxon>Polyangiaceae</taxon>
        <taxon>Polyangium</taxon>
    </lineage>
</organism>
<dbReference type="GO" id="GO:0016887">
    <property type="term" value="F:ATP hydrolysis activity"/>
    <property type="evidence" value="ECO:0007669"/>
    <property type="project" value="InterPro"/>
</dbReference>
<evidence type="ECO:0000313" key="10">
    <source>
        <dbReference type="EMBL" id="MRG91489.1"/>
    </source>
</evidence>
<evidence type="ECO:0000256" key="6">
    <source>
        <dbReference type="ARBA" id="ARBA00023136"/>
    </source>
</evidence>
<gene>
    <name evidence="10" type="ORF">GF068_06060</name>
</gene>
<feature type="domain" description="ABC transporter" evidence="8">
    <location>
        <begin position="353"/>
        <end position="594"/>
    </location>
</feature>
<evidence type="ECO:0000256" key="3">
    <source>
        <dbReference type="ARBA" id="ARBA00022741"/>
    </source>
</evidence>
<dbReference type="InterPro" id="IPR003593">
    <property type="entry name" value="AAA+_ATPase"/>
</dbReference>
<dbReference type="AlphaFoldDB" id="A0A6N7PHJ5"/>
<evidence type="ECO:0000256" key="2">
    <source>
        <dbReference type="ARBA" id="ARBA00022692"/>
    </source>
</evidence>
<feature type="transmembrane region" description="Helical" evidence="7">
    <location>
        <begin position="144"/>
        <end position="170"/>
    </location>
</feature>
<keyword evidence="3" id="KW-0547">Nucleotide-binding</keyword>
<dbReference type="PANTHER" id="PTHR24221">
    <property type="entry name" value="ATP-BINDING CASSETTE SUB-FAMILY B"/>
    <property type="match status" value="1"/>
</dbReference>
<dbReference type="PANTHER" id="PTHR24221:SF646">
    <property type="entry name" value="HAEMOLYSIN SECRETION ATP-BINDING PROTEIN"/>
    <property type="match status" value="1"/>
</dbReference>
<feature type="transmembrane region" description="Helical" evidence="7">
    <location>
        <begin position="258"/>
        <end position="279"/>
    </location>
</feature>
<dbReference type="SUPFAM" id="SSF52540">
    <property type="entry name" value="P-loop containing nucleoside triphosphate hydrolases"/>
    <property type="match status" value="1"/>
</dbReference>
<dbReference type="Gene3D" id="3.40.50.300">
    <property type="entry name" value="P-loop containing nucleotide triphosphate hydrolases"/>
    <property type="match status" value="1"/>
</dbReference>